<proteinExistence type="predicted"/>
<dbReference type="AlphaFoldDB" id="A0A7W9YMJ3"/>
<dbReference type="EC" id="2.1.1.-" evidence="4"/>
<dbReference type="PANTHER" id="PTHR43861">
    <property type="entry name" value="TRANS-ACONITATE 2-METHYLTRANSFERASE-RELATED"/>
    <property type="match status" value="1"/>
</dbReference>
<reference evidence="4 5" key="1">
    <citation type="submission" date="2020-08" db="EMBL/GenBank/DDBJ databases">
        <title>Sequencing the genomes of 1000 actinobacteria strains.</title>
        <authorList>
            <person name="Klenk H.-P."/>
        </authorList>
    </citation>
    <scope>NUCLEOTIDE SEQUENCE [LARGE SCALE GENOMIC DNA]</scope>
    <source>
        <strain evidence="4 5">DSM 46659</strain>
    </source>
</reference>
<dbReference type="CDD" id="cd02440">
    <property type="entry name" value="AdoMet_MTases"/>
    <property type="match status" value="1"/>
</dbReference>
<dbReference type="Gene3D" id="3.40.50.150">
    <property type="entry name" value="Vaccinia Virus protein VP39"/>
    <property type="match status" value="1"/>
</dbReference>
<evidence type="ECO:0000256" key="1">
    <source>
        <dbReference type="ARBA" id="ARBA00022603"/>
    </source>
</evidence>
<organism evidence="4 5">
    <name type="scientific">Nocardiopsis mwathae</name>
    <dbReference type="NCBI Taxonomy" id="1472723"/>
    <lineage>
        <taxon>Bacteria</taxon>
        <taxon>Bacillati</taxon>
        <taxon>Actinomycetota</taxon>
        <taxon>Actinomycetes</taxon>
        <taxon>Streptosporangiales</taxon>
        <taxon>Nocardiopsidaceae</taxon>
        <taxon>Nocardiopsis</taxon>
    </lineage>
</organism>
<accession>A0A7W9YMJ3</accession>
<keyword evidence="1 4" id="KW-0489">Methyltransferase</keyword>
<protein>
    <submittedName>
        <fullName evidence="4">tRNA (Cmo5U34)-methyltransferase</fullName>
        <ecNumber evidence="4">2.1.1.-</ecNumber>
    </submittedName>
</protein>
<dbReference type="EMBL" id="JACHDS010000001">
    <property type="protein sequence ID" value="MBB6174734.1"/>
    <property type="molecule type" value="Genomic_DNA"/>
</dbReference>
<dbReference type="GO" id="GO:0008168">
    <property type="term" value="F:methyltransferase activity"/>
    <property type="evidence" value="ECO:0007669"/>
    <property type="project" value="UniProtKB-KW"/>
</dbReference>
<evidence type="ECO:0000313" key="4">
    <source>
        <dbReference type="EMBL" id="MBB6174734.1"/>
    </source>
</evidence>
<dbReference type="InterPro" id="IPR029063">
    <property type="entry name" value="SAM-dependent_MTases_sf"/>
</dbReference>
<name>A0A7W9YMJ3_9ACTN</name>
<keyword evidence="2 4" id="KW-0808">Transferase</keyword>
<dbReference type="GO" id="GO:0032259">
    <property type="term" value="P:methylation"/>
    <property type="evidence" value="ECO:0007669"/>
    <property type="project" value="UniProtKB-KW"/>
</dbReference>
<evidence type="ECO:0000256" key="2">
    <source>
        <dbReference type="ARBA" id="ARBA00022679"/>
    </source>
</evidence>
<dbReference type="RefSeq" id="WP_184078954.1">
    <property type="nucleotide sequence ID" value="NZ_JACHDS010000001.1"/>
</dbReference>
<sequence>MAATSEPEKELWNPGTYDRLRRQLIPSFDLLYRCAVRAVAMTTAATRRPRVLDLGAGTGLLSAAIVQEIPDAEIVMLDRSEAMLAQATARFAAVVGDLTDPLPEGRFDAVVSALAIHHLPHGGKRDLFGRVLRQLDEGGVFVNVEQVLAPTDRLERMYDEQHERHVQESRTPAEEWAAGRERMKFDIPIDVATQLQWLRDAGFAEVDCLAKDWRFATYAGWKH</sequence>
<evidence type="ECO:0000259" key="3">
    <source>
        <dbReference type="Pfam" id="PF13649"/>
    </source>
</evidence>
<dbReference type="Proteomes" id="UP000546642">
    <property type="component" value="Unassembled WGS sequence"/>
</dbReference>
<dbReference type="InterPro" id="IPR041698">
    <property type="entry name" value="Methyltransf_25"/>
</dbReference>
<feature type="domain" description="Methyltransferase" evidence="3">
    <location>
        <begin position="51"/>
        <end position="139"/>
    </location>
</feature>
<dbReference type="PANTHER" id="PTHR43861:SF1">
    <property type="entry name" value="TRANS-ACONITATE 2-METHYLTRANSFERASE"/>
    <property type="match status" value="1"/>
</dbReference>
<keyword evidence="5" id="KW-1185">Reference proteome</keyword>
<evidence type="ECO:0000313" key="5">
    <source>
        <dbReference type="Proteomes" id="UP000546642"/>
    </source>
</evidence>
<dbReference type="Pfam" id="PF13649">
    <property type="entry name" value="Methyltransf_25"/>
    <property type="match status" value="1"/>
</dbReference>
<gene>
    <name evidence="4" type="ORF">HNR23_004794</name>
</gene>
<comment type="caution">
    <text evidence="4">The sequence shown here is derived from an EMBL/GenBank/DDBJ whole genome shotgun (WGS) entry which is preliminary data.</text>
</comment>
<dbReference type="SUPFAM" id="SSF53335">
    <property type="entry name" value="S-adenosyl-L-methionine-dependent methyltransferases"/>
    <property type="match status" value="1"/>
</dbReference>